<dbReference type="EMBL" id="CAUYUJ010016208">
    <property type="protein sequence ID" value="CAK0862918.1"/>
    <property type="molecule type" value="Genomic_DNA"/>
</dbReference>
<protein>
    <recommendedName>
        <fullName evidence="4">EF-hand domain-containing protein</fullName>
    </recommendedName>
</protein>
<sequence length="102" mass="10896">MGERGGGPPRGSGKDEKAEKVEGRERPPVGPKVLDKDESMTVQKHELFKACRQLDYHGDVRSLWHALDFDDSGVATLDEPGTQLPQPGGRAAEEGLSNSAGG</sequence>
<gene>
    <name evidence="2" type="ORF">PCOR1329_LOCUS51219</name>
</gene>
<accession>A0ABN9UTV4</accession>
<proteinExistence type="predicted"/>
<evidence type="ECO:0008006" key="4">
    <source>
        <dbReference type="Google" id="ProtNLM"/>
    </source>
</evidence>
<keyword evidence="3" id="KW-1185">Reference proteome</keyword>
<name>A0ABN9UTV4_9DINO</name>
<evidence type="ECO:0000256" key="1">
    <source>
        <dbReference type="SAM" id="MobiDB-lite"/>
    </source>
</evidence>
<reference evidence="2" key="1">
    <citation type="submission" date="2023-10" db="EMBL/GenBank/DDBJ databases">
        <authorList>
            <person name="Chen Y."/>
            <person name="Shah S."/>
            <person name="Dougan E. K."/>
            <person name="Thang M."/>
            <person name="Chan C."/>
        </authorList>
    </citation>
    <scope>NUCLEOTIDE SEQUENCE [LARGE SCALE GENOMIC DNA]</scope>
</reference>
<comment type="caution">
    <text evidence="2">The sequence shown here is derived from an EMBL/GenBank/DDBJ whole genome shotgun (WGS) entry which is preliminary data.</text>
</comment>
<evidence type="ECO:0000313" key="3">
    <source>
        <dbReference type="Proteomes" id="UP001189429"/>
    </source>
</evidence>
<feature type="region of interest" description="Disordered" evidence="1">
    <location>
        <begin position="76"/>
        <end position="102"/>
    </location>
</feature>
<feature type="compositionally biased region" description="Gly residues" evidence="1">
    <location>
        <begin position="1"/>
        <end position="10"/>
    </location>
</feature>
<organism evidence="2 3">
    <name type="scientific">Prorocentrum cordatum</name>
    <dbReference type="NCBI Taxonomy" id="2364126"/>
    <lineage>
        <taxon>Eukaryota</taxon>
        <taxon>Sar</taxon>
        <taxon>Alveolata</taxon>
        <taxon>Dinophyceae</taxon>
        <taxon>Prorocentrales</taxon>
        <taxon>Prorocentraceae</taxon>
        <taxon>Prorocentrum</taxon>
    </lineage>
</organism>
<feature type="compositionally biased region" description="Basic and acidic residues" evidence="1">
    <location>
        <begin position="12"/>
        <end position="38"/>
    </location>
</feature>
<feature type="region of interest" description="Disordered" evidence="1">
    <location>
        <begin position="1"/>
        <end position="38"/>
    </location>
</feature>
<evidence type="ECO:0000313" key="2">
    <source>
        <dbReference type="EMBL" id="CAK0862918.1"/>
    </source>
</evidence>
<dbReference type="Proteomes" id="UP001189429">
    <property type="component" value="Unassembled WGS sequence"/>
</dbReference>